<evidence type="ECO:0000256" key="1">
    <source>
        <dbReference type="SAM" id="SignalP"/>
    </source>
</evidence>
<dbReference type="Pfam" id="PF23865">
    <property type="entry name" value="DUF7223"/>
    <property type="match status" value="1"/>
</dbReference>
<proteinExistence type="predicted"/>
<dbReference type="OrthoDB" id="73875at2759"/>
<comment type="caution">
    <text evidence="3">The sequence shown here is derived from an EMBL/GenBank/DDBJ whole genome shotgun (WGS) entry which is preliminary data.</text>
</comment>
<feature type="signal peptide" evidence="1">
    <location>
        <begin position="1"/>
        <end position="17"/>
    </location>
</feature>
<feature type="domain" description="DUF7223" evidence="2">
    <location>
        <begin position="376"/>
        <end position="597"/>
    </location>
</feature>
<sequence>MLIKGAFLAFLVAVASAIESTPCTSGSCTYTAGDGVNSAYSVLAINTENPSSLSDITAAAGWDIIECDPDSVGPQDVRLVCTDRSKNCDQLFEGGEENTIVKLPDSCAGGPFARVVKSWIPDNQTLPARLAKRQLDDPVRALTLDFDFAQIPVSKGRIWVTASATNSRTQRDAITRSATKRSIRHATRAGHANAMIRDFVEASQKRNQTAKPRRGFFDGIKDAFNGAVDAVKGAAQQVGDALQGAGNTVANGVQDAAHTVADGVQDAAEAVQDGIHKAGDSIGDIVETAAGAVSDFVHSLDDATGFNETLSKNFHVIDIDQSFPVFSASIDCPSSGVVPALGAGVSVSAAVQAKLDAEVGFIVTGSIVPPQIDDLAFTSVLRGKLGATFDVKANAKGTFDTGAVPLLQTGLPGLSFPGILTVGPSISLNAQAKAYLGITADINIASSMDIPQINLVFPPSQGQNAAQVVPGETPINVKVGASAELQGRAEVHLVPRLDIGVTILEGAAKTTVFLNVDGSAGLDFTLSAGADVTPVSGTIEDPVLSLSDVQKKFGGSVGADLGVSVNAGATAALVPFFDQTVSVELFSKKFPLFKACLWLKHSLFIRADPVASTSGNPLICPASVEFGVQQPILEEVAPAPSSPA</sequence>
<dbReference type="EMBL" id="CAFZ01000044">
    <property type="protein sequence ID" value="CCA68979.1"/>
    <property type="molecule type" value="Genomic_DNA"/>
</dbReference>
<evidence type="ECO:0000259" key="2">
    <source>
        <dbReference type="Pfam" id="PF23865"/>
    </source>
</evidence>
<dbReference type="InterPro" id="IPR055647">
    <property type="entry name" value="DUF7223"/>
</dbReference>
<dbReference type="Proteomes" id="UP000007148">
    <property type="component" value="Unassembled WGS sequence"/>
</dbReference>
<dbReference type="STRING" id="1109443.G4TCF5"/>
<keyword evidence="4" id="KW-1185">Reference proteome</keyword>
<dbReference type="HOGENOM" id="CLU_022145_0_0_1"/>
<protein>
    <recommendedName>
        <fullName evidence="2">DUF7223 domain-containing protein</fullName>
    </recommendedName>
</protein>
<keyword evidence="1" id="KW-0732">Signal</keyword>
<dbReference type="Gene3D" id="1.20.120.20">
    <property type="entry name" value="Apolipoprotein"/>
    <property type="match status" value="1"/>
</dbReference>
<dbReference type="OMA" id="PTFQINA"/>
<feature type="chain" id="PRO_5003468358" description="DUF7223 domain-containing protein" evidence="1">
    <location>
        <begin position="18"/>
        <end position="644"/>
    </location>
</feature>
<evidence type="ECO:0000313" key="3">
    <source>
        <dbReference type="EMBL" id="CCA68979.1"/>
    </source>
</evidence>
<dbReference type="InParanoid" id="G4TCF5"/>
<name>G4TCF5_SERID</name>
<gene>
    <name evidence="3" type="ORF">PIIN_02839</name>
</gene>
<accession>G4TCF5</accession>
<reference evidence="3 4" key="1">
    <citation type="journal article" date="2011" name="PLoS Pathog.">
        <title>Endophytic Life Strategies Decoded by Genome and Transcriptome Analyses of the Mutualistic Root Symbiont Piriformospora indica.</title>
        <authorList>
            <person name="Zuccaro A."/>
            <person name="Lahrmann U."/>
            <person name="Guldener U."/>
            <person name="Langen G."/>
            <person name="Pfiffi S."/>
            <person name="Biedenkopf D."/>
            <person name="Wong P."/>
            <person name="Samans B."/>
            <person name="Grimm C."/>
            <person name="Basiewicz M."/>
            <person name="Murat C."/>
            <person name="Martin F."/>
            <person name="Kogel K.H."/>
        </authorList>
    </citation>
    <scope>NUCLEOTIDE SEQUENCE [LARGE SCALE GENOMIC DNA]</scope>
    <source>
        <strain evidence="3 4">DSM 11827</strain>
    </source>
</reference>
<evidence type="ECO:0000313" key="4">
    <source>
        <dbReference type="Proteomes" id="UP000007148"/>
    </source>
</evidence>
<dbReference type="eggNOG" id="ENOG502SDII">
    <property type="taxonomic scope" value="Eukaryota"/>
</dbReference>
<dbReference type="AlphaFoldDB" id="G4TCF5"/>
<organism evidence="3 4">
    <name type="scientific">Serendipita indica (strain DSM 11827)</name>
    <name type="common">Root endophyte fungus</name>
    <name type="synonym">Piriformospora indica</name>
    <dbReference type="NCBI Taxonomy" id="1109443"/>
    <lineage>
        <taxon>Eukaryota</taxon>
        <taxon>Fungi</taxon>
        <taxon>Dikarya</taxon>
        <taxon>Basidiomycota</taxon>
        <taxon>Agaricomycotina</taxon>
        <taxon>Agaricomycetes</taxon>
        <taxon>Sebacinales</taxon>
        <taxon>Serendipitaceae</taxon>
        <taxon>Serendipita</taxon>
    </lineage>
</organism>